<dbReference type="PATRIC" id="fig|632773.3.peg.509"/>
<feature type="binding site" evidence="3">
    <location>
        <position position="48"/>
    </location>
    <ligand>
        <name>a divalent metal cation</name>
        <dbReference type="ChEBI" id="CHEBI:60240"/>
    </ligand>
</feature>
<dbReference type="OrthoDB" id="119432at2"/>
<sequence>MYRRINDFRLDWLASVNKAEQVIDTITDETMDQAMEAGHNTLGSLAWHLTQSAFGIGRMLEVPVKPPAAEEQPKTAEELLAHYHNTAESLELGILQHVKDDMLEDRVHFAGEEMAKGQLLRMIIDHQTHHIGQMTVLLRQAGLKVPGIMGPTKEDIEAKRAQSH</sequence>
<dbReference type="STRING" id="632773.BBEV_0472"/>
<evidence type="ECO:0000256" key="3">
    <source>
        <dbReference type="PIRSR" id="PIRSR607837-1"/>
    </source>
</evidence>
<proteinExistence type="inferred from homology"/>
<evidence type="ECO:0000256" key="2">
    <source>
        <dbReference type="ARBA" id="ARBA00022723"/>
    </source>
</evidence>
<dbReference type="SUPFAM" id="SSF109854">
    <property type="entry name" value="DinB/YfiT-like putative metalloenzymes"/>
    <property type="match status" value="1"/>
</dbReference>
<dbReference type="RefSeq" id="WP_069363997.1">
    <property type="nucleotide sequence ID" value="NZ_CP012502.1"/>
</dbReference>
<dbReference type="Pfam" id="PF05163">
    <property type="entry name" value="DinB"/>
    <property type="match status" value="1"/>
</dbReference>
<evidence type="ECO:0000313" key="4">
    <source>
        <dbReference type="EMBL" id="AOM81865.1"/>
    </source>
</evidence>
<dbReference type="GO" id="GO:0046872">
    <property type="term" value="F:metal ion binding"/>
    <property type="evidence" value="ECO:0007669"/>
    <property type="project" value="UniProtKB-KW"/>
</dbReference>
<dbReference type="Proteomes" id="UP000094463">
    <property type="component" value="Chromosome"/>
</dbReference>
<reference evidence="4 5" key="1">
    <citation type="submission" date="2015-08" db="EMBL/GenBank/DDBJ databases">
        <title>The complete genome sequence of Bacillus beveridgei MLTeJB.</title>
        <authorList>
            <person name="Hanson T.E."/>
            <person name="Mesa C."/>
            <person name="Basesman S.M."/>
            <person name="Oremland R.S."/>
        </authorList>
    </citation>
    <scope>NUCLEOTIDE SEQUENCE [LARGE SCALE GENOMIC DNA]</scope>
    <source>
        <strain evidence="4 5">MLTeJB</strain>
    </source>
</reference>
<protein>
    <recommendedName>
        <fullName evidence="6">Damage-inducible protein DinB</fullName>
    </recommendedName>
</protein>
<dbReference type="InterPro" id="IPR007837">
    <property type="entry name" value="DinB"/>
</dbReference>
<dbReference type="AlphaFoldDB" id="A0A1D7QS84"/>
<keyword evidence="5" id="KW-1185">Reference proteome</keyword>
<dbReference type="InterPro" id="IPR034660">
    <property type="entry name" value="DinB/YfiT-like"/>
</dbReference>
<organism evidence="4 5">
    <name type="scientific">Salisediminibacterium beveridgei</name>
    <dbReference type="NCBI Taxonomy" id="632773"/>
    <lineage>
        <taxon>Bacteria</taxon>
        <taxon>Bacillati</taxon>
        <taxon>Bacillota</taxon>
        <taxon>Bacilli</taxon>
        <taxon>Bacillales</taxon>
        <taxon>Bacillaceae</taxon>
        <taxon>Salisediminibacterium</taxon>
    </lineage>
</organism>
<evidence type="ECO:0000313" key="5">
    <source>
        <dbReference type="Proteomes" id="UP000094463"/>
    </source>
</evidence>
<keyword evidence="2 3" id="KW-0479">Metal-binding</keyword>
<dbReference type="EMBL" id="CP012502">
    <property type="protein sequence ID" value="AOM81865.1"/>
    <property type="molecule type" value="Genomic_DNA"/>
</dbReference>
<gene>
    <name evidence="4" type="ORF">BBEV_0472</name>
</gene>
<feature type="binding site" evidence="3">
    <location>
        <position position="126"/>
    </location>
    <ligand>
        <name>a divalent metal cation</name>
        <dbReference type="ChEBI" id="CHEBI:60240"/>
    </ligand>
</feature>
<evidence type="ECO:0008006" key="6">
    <source>
        <dbReference type="Google" id="ProtNLM"/>
    </source>
</evidence>
<name>A0A1D7QS84_9BACI</name>
<dbReference type="KEGG" id="bbev:BBEV_0472"/>
<evidence type="ECO:0000256" key="1">
    <source>
        <dbReference type="ARBA" id="ARBA00008635"/>
    </source>
</evidence>
<comment type="similarity">
    <text evidence="1">Belongs to the DinB family.</text>
</comment>
<dbReference type="Gene3D" id="1.20.120.450">
    <property type="entry name" value="dinb family like domain"/>
    <property type="match status" value="1"/>
</dbReference>
<feature type="binding site" evidence="3">
    <location>
        <position position="130"/>
    </location>
    <ligand>
        <name>a divalent metal cation</name>
        <dbReference type="ChEBI" id="CHEBI:60240"/>
    </ligand>
</feature>
<accession>A0A1D7QS84</accession>